<dbReference type="InterPro" id="IPR012312">
    <property type="entry name" value="Hemerythrin-like"/>
</dbReference>
<reference evidence="3" key="1">
    <citation type="journal article" date="2018" name="Mol. Biol. Evol.">
        <title>Broad Genomic Sampling Reveals a Smut Pathogenic Ancestry of the Fungal Clade Ustilaginomycotina.</title>
        <authorList>
            <person name="Kijpornyongpan T."/>
            <person name="Mondo S.J."/>
            <person name="Barry K."/>
            <person name="Sandor L."/>
            <person name="Lee J."/>
            <person name="Lipzen A."/>
            <person name="Pangilinan J."/>
            <person name="LaButti K."/>
            <person name="Hainaut M."/>
            <person name="Henrissat B."/>
            <person name="Grigoriev I.V."/>
            <person name="Spatafora J.W."/>
            <person name="Aime M.C."/>
        </authorList>
    </citation>
    <scope>NUCLEOTIDE SEQUENCE [LARGE SCALE GENOMIC DNA]</scope>
    <source>
        <strain evidence="3">MCA 4198</strain>
    </source>
</reference>
<name>A0A316YGL9_9BASI</name>
<evidence type="ECO:0000313" key="3">
    <source>
        <dbReference type="EMBL" id="PWN88567.1"/>
    </source>
</evidence>
<dbReference type="Pfam" id="PF01814">
    <property type="entry name" value="Hemerythrin"/>
    <property type="match status" value="1"/>
</dbReference>
<protein>
    <recommendedName>
        <fullName evidence="2">Hemerythrin-like domain-containing protein</fullName>
    </recommendedName>
</protein>
<accession>A0A316YGL9</accession>
<dbReference type="Proteomes" id="UP000245768">
    <property type="component" value="Unassembled WGS sequence"/>
</dbReference>
<dbReference type="RefSeq" id="XP_025375765.1">
    <property type="nucleotide sequence ID" value="XM_025518191.1"/>
</dbReference>
<dbReference type="EMBL" id="KZ819638">
    <property type="protein sequence ID" value="PWN88567.1"/>
    <property type="molecule type" value="Genomic_DNA"/>
</dbReference>
<gene>
    <name evidence="3" type="ORF">FA10DRAFT_166516</name>
</gene>
<organism evidence="3 4">
    <name type="scientific">Acaromyces ingoldii</name>
    <dbReference type="NCBI Taxonomy" id="215250"/>
    <lineage>
        <taxon>Eukaryota</taxon>
        <taxon>Fungi</taxon>
        <taxon>Dikarya</taxon>
        <taxon>Basidiomycota</taxon>
        <taxon>Ustilaginomycotina</taxon>
        <taxon>Exobasidiomycetes</taxon>
        <taxon>Exobasidiales</taxon>
        <taxon>Cryptobasidiaceae</taxon>
        <taxon>Acaromyces</taxon>
    </lineage>
</organism>
<dbReference type="GeneID" id="37040107"/>
<dbReference type="InterPro" id="IPR053206">
    <property type="entry name" value="Dimeric_xanthone_biosynth"/>
</dbReference>
<dbReference type="AlphaFoldDB" id="A0A316YGL9"/>
<evidence type="ECO:0000259" key="2">
    <source>
        <dbReference type="Pfam" id="PF01814"/>
    </source>
</evidence>
<dbReference type="PANTHER" id="PTHR38048">
    <property type="entry name" value="EXPRESSED PROTEIN"/>
    <property type="match status" value="1"/>
</dbReference>
<dbReference type="PANTHER" id="PTHR38048:SF1">
    <property type="entry name" value="HEMERYTHRIN-LIKE DOMAIN-CONTAINING PROTEIN"/>
    <property type="match status" value="1"/>
</dbReference>
<feature type="region of interest" description="Disordered" evidence="1">
    <location>
        <begin position="115"/>
        <end position="159"/>
    </location>
</feature>
<proteinExistence type="predicted"/>
<evidence type="ECO:0000313" key="4">
    <source>
        <dbReference type="Proteomes" id="UP000245768"/>
    </source>
</evidence>
<dbReference type="CDD" id="cd12108">
    <property type="entry name" value="Hr-like"/>
    <property type="match status" value="1"/>
</dbReference>
<dbReference type="Gene3D" id="1.20.120.520">
    <property type="entry name" value="nmb1532 protein domain like"/>
    <property type="match status" value="1"/>
</dbReference>
<feature type="domain" description="Hemerythrin-like" evidence="2">
    <location>
        <begin position="12"/>
        <end position="179"/>
    </location>
</feature>
<dbReference type="STRING" id="215250.A0A316YGL9"/>
<dbReference type="InParanoid" id="A0A316YGL9"/>
<sequence>MPRDVYGRLLETMLYFHGNFRRTHALLAATIPRSQTLPRRELEALLQRGLGLAHHLEMHHSIEEAHIFPRLAVRMPAFAQGDAHIKEHAAMHARLEVFEAYCSEVLNRLKTARARKAEQDGAGQPIKTKAGQEEEDEEEDEDDQVKRGPWPTDIYDKDRMEQLTKDLASTLFPHLDAEERSLRADNLRKAGFTEREMMMIPL</sequence>
<keyword evidence="4" id="KW-1185">Reference proteome</keyword>
<feature type="compositionally biased region" description="Acidic residues" evidence="1">
    <location>
        <begin position="133"/>
        <end position="143"/>
    </location>
</feature>
<evidence type="ECO:0000256" key="1">
    <source>
        <dbReference type="SAM" id="MobiDB-lite"/>
    </source>
</evidence>
<dbReference type="OrthoDB" id="10044044at2759"/>